<sequence>MSFPGRHPTQHQQLPQDQIYAQKISESCILKSIFSLAGGFVLGGVFGMFMSSFEMSSADPAVLEKPMRQQLKHTAKDMANKSFSMAKNFAVVGAIFSGTECIIEGYRAKNDMYNGVGAGCVTGAILAARAGPQATAIGCAGFAAFSTAIDWILPVLFLAAFYAIGTLPPFHRRFSLNDSSIQYPYTEHERVPMWALLTISAIVPFVIMTVISLAIKRSYLDWHNATLVGRPRPDFIARCQPIANATDKLPYGLSSSDICTWTDAKIESDAFKSFPSGHTSTAFAGMSFLSFYLAGKLRICDSQGHTYKSFIIVAPYVFASLVGISRTNDYRHHWEDVAFGGLLGIIFAAFCYLQYYPLPWYETSQMPFSHRFYQPDDLEAGLVGDDDRS</sequence>
<dbReference type="GO" id="GO:0008195">
    <property type="term" value="F:phosphatidate phosphatase activity"/>
    <property type="evidence" value="ECO:0007669"/>
    <property type="project" value="TreeGrafter"/>
</dbReference>
<feature type="transmembrane region" description="Helical" evidence="6">
    <location>
        <begin position="33"/>
        <end position="53"/>
    </location>
</feature>
<feature type="transmembrane region" description="Helical" evidence="6">
    <location>
        <begin position="307"/>
        <end position="325"/>
    </location>
</feature>
<evidence type="ECO:0000256" key="6">
    <source>
        <dbReference type="SAM" id="Phobius"/>
    </source>
</evidence>
<dbReference type="Pfam" id="PF01569">
    <property type="entry name" value="PAP2"/>
    <property type="match status" value="1"/>
</dbReference>
<feature type="non-terminal residue" evidence="8">
    <location>
        <position position="389"/>
    </location>
</feature>
<evidence type="ECO:0000313" key="9">
    <source>
        <dbReference type="Proteomes" id="UP000789508"/>
    </source>
</evidence>
<dbReference type="GO" id="GO:0016020">
    <property type="term" value="C:membrane"/>
    <property type="evidence" value="ECO:0007669"/>
    <property type="project" value="UniProtKB-SubCell"/>
</dbReference>
<evidence type="ECO:0000256" key="1">
    <source>
        <dbReference type="ARBA" id="ARBA00004141"/>
    </source>
</evidence>
<comment type="caution">
    <text evidence="8">The sequence shown here is derived from an EMBL/GenBank/DDBJ whole genome shotgun (WGS) entry which is preliminary data.</text>
</comment>
<evidence type="ECO:0000256" key="4">
    <source>
        <dbReference type="ARBA" id="ARBA00022989"/>
    </source>
</evidence>
<organism evidence="8 9">
    <name type="scientific">Ambispora leptoticha</name>
    <dbReference type="NCBI Taxonomy" id="144679"/>
    <lineage>
        <taxon>Eukaryota</taxon>
        <taxon>Fungi</taxon>
        <taxon>Fungi incertae sedis</taxon>
        <taxon>Mucoromycota</taxon>
        <taxon>Glomeromycotina</taxon>
        <taxon>Glomeromycetes</taxon>
        <taxon>Archaeosporales</taxon>
        <taxon>Ambisporaceae</taxon>
        <taxon>Ambispora</taxon>
    </lineage>
</organism>
<feature type="transmembrane region" description="Helical" evidence="6">
    <location>
        <begin position="151"/>
        <end position="170"/>
    </location>
</feature>
<accession>A0A9N9DKD9</accession>
<dbReference type="InterPro" id="IPR036938">
    <property type="entry name" value="PAP2/HPO_sf"/>
</dbReference>
<keyword evidence="9" id="KW-1185">Reference proteome</keyword>
<feature type="transmembrane region" description="Helical" evidence="6">
    <location>
        <begin position="277"/>
        <end position="295"/>
    </location>
</feature>
<name>A0A9N9DKD9_9GLOM</name>
<dbReference type="InterPro" id="IPR043216">
    <property type="entry name" value="PAP-like"/>
</dbReference>
<dbReference type="Pfam" id="PF02466">
    <property type="entry name" value="Tim17"/>
    <property type="match status" value="1"/>
</dbReference>
<comment type="similarity">
    <text evidence="2">Belongs to the PA-phosphatase related phosphoesterase family.</text>
</comment>
<dbReference type="GO" id="GO:0046839">
    <property type="term" value="P:phospholipid dephosphorylation"/>
    <property type="evidence" value="ECO:0007669"/>
    <property type="project" value="TreeGrafter"/>
</dbReference>
<dbReference type="SMART" id="SM00014">
    <property type="entry name" value="acidPPc"/>
    <property type="match status" value="1"/>
</dbReference>
<feature type="domain" description="Phosphatidic acid phosphatase type 2/haloperoxidase" evidence="7">
    <location>
        <begin position="210"/>
        <end position="352"/>
    </location>
</feature>
<dbReference type="Gene3D" id="1.20.144.10">
    <property type="entry name" value="Phosphatidic acid phosphatase type 2/haloperoxidase"/>
    <property type="match status" value="1"/>
</dbReference>
<reference evidence="8" key="1">
    <citation type="submission" date="2021-06" db="EMBL/GenBank/DDBJ databases">
        <authorList>
            <person name="Kallberg Y."/>
            <person name="Tangrot J."/>
            <person name="Rosling A."/>
        </authorList>
    </citation>
    <scope>NUCLEOTIDE SEQUENCE</scope>
    <source>
        <strain evidence="8">FL130A</strain>
    </source>
</reference>
<dbReference type="AlphaFoldDB" id="A0A9N9DKD9"/>
<keyword evidence="5 6" id="KW-0472">Membrane</keyword>
<dbReference type="GO" id="GO:0006644">
    <property type="term" value="P:phospholipid metabolic process"/>
    <property type="evidence" value="ECO:0007669"/>
    <property type="project" value="InterPro"/>
</dbReference>
<comment type="subcellular location">
    <subcellularLocation>
        <location evidence="1">Membrane</location>
        <topology evidence="1">Multi-pass membrane protein</topology>
    </subcellularLocation>
</comment>
<gene>
    <name evidence="8" type="ORF">ALEPTO_LOCUS9730</name>
</gene>
<keyword evidence="4 6" id="KW-1133">Transmembrane helix</keyword>
<proteinExistence type="inferred from homology"/>
<evidence type="ECO:0000259" key="7">
    <source>
        <dbReference type="SMART" id="SM00014"/>
    </source>
</evidence>
<dbReference type="SUPFAM" id="SSF48317">
    <property type="entry name" value="Acid phosphatase/Vanadium-dependent haloperoxidase"/>
    <property type="match status" value="1"/>
</dbReference>
<dbReference type="CDD" id="cd03390">
    <property type="entry name" value="PAP2_containing_1_like"/>
    <property type="match status" value="1"/>
</dbReference>
<dbReference type="EMBL" id="CAJVPS010008204">
    <property type="protein sequence ID" value="CAG8641611.1"/>
    <property type="molecule type" value="Genomic_DNA"/>
</dbReference>
<dbReference type="PANTHER" id="PTHR10165">
    <property type="entry name" value="LIPID PHOSPHATE PHOSPHATASE"/>
    <property type="match status" value="1"/>
</dbReference>
<feature type="transmembrane region" description="Helical" evidence="6">
    <location>
        <begin position="191"/>
        <end position="215"/>
    </location>
</feature>
<dbReference type="InterPro" id="IPR000326">
    <property type="entry name" value="PAP2/HPO"/>
</dbReference>
<dbReference type="OrthoDB" id="8907274at2759"/>
<feature type="transmembrane region" description="Helical" evidence="6">
    <location>
        <begin position="337"/>
        <end position="356"/>
    </location>
</feature>
<dbReference type="PANTHER" id="PTHR10165:SF35">
    <property type="entry name" value="RE23632P"/>
    <property type="match status" value="1"/>
</dbReference>
<evidence type="ECO:0000313" key="8">
    <source>
        <dbReference type="EMBL" id="CAG8641611.1"/>
    </source>
</evidence>
<evidence type="ECO:0000256" key="5">
    <source>
        <dbReference type="ARBA" id="ARBA00023136"/>
    </source>
</evidence>
<dbReference type="Proteomes" id="UP000789508">
    <property type="component" value="Unassembled WGS sequence"/>
</dbReference>
<evidence type="ECO:0000256" key="2">
    <source>
        <dbReference type="ARBA" id="ARBA00008816"/>
    </source>
</evidence>
<protein>
    <submittedName>
        <fullName evidence="8">12726_t:CDS:1</fullName>
    </submittedName>
</protein>
<evidence type="ECO:0000256" key="3">
    <source>
        <dbReference type="ARBA" id="ARBA00022692"/>
    </source>
</evidence>
<keyword evidence="3 6" id="KW-0812">Transmembrane</keyword>